<dbReference type="EMBL" id="LAZR01056771">
    <property type="protein sequence ID" value="KKK73477.1"/>
    <property type="molecule type" value="Genomic_DNA"/>
</dbReference>
<dbReference type="InterPro" id="IPR001093">
    <property type="entry name" value="IMP_DH_GMPRt"/>
</dbReference>
<accession>A0A0F8XWJ7</accession>
<evidence type="ECO:0000259" key="1">
    <source>
        <dbReference type="Pfam" id="PF00478"/>
    </source>
</evidence>
<evidence type="ECO:0000313" key="2">
    <source>
        <dbReference type="EMBL" id="KKK73477.1"/>
    </source>
</evidence>
<feature type="non-terminal residue" evidence="2">
    <location>
        <position position="1"/>
    </location>
</feature>
<dbReference type="AlphaFoldDB" id="A0A0F8XWJ7"/>
<dbReference type="Pfam" id="PF00478">
    <property type="entry name" value="IMPDH"/>
    <property type="match status" value="1"/>
</dbReference>
<comment type="caution">
    <text evidence="2">The sequence shown here is derived from an EMBL/GenBank/DDBJ whole genome shotgun (WGS) entry which is preliminary data.</text>
</comment>
<gene>
    <name evidence="2" type="ORF">LCGC14_2893410</name>
</gene>
<sequence length="67" mass="7194">EGRAAEGISISVKPKGPVARVIKEIVEGIKSGFSYAGARNLQEMQRKVRFMEVTQAVAKEGEPHGLG</sequence>
<organism evidence="2">
    <name type="scientific">marine sediment metagenome</name>
    <dbReference type="NCBI Taxonomy" id="412755"/>
    <lineage>
        <taxon>unclassified sequences</taxon>
        <taxon>metagenomes</taxon>
        <taxon>ecological metagenomes</taxon>
    </lineage>
</organism>
<reference evidence="2" key="1">
    <citation type="journal article" date="2015" name="Nature">
        <title>Complex archaea that bridge the gap between prokaryotes and eukaryotes.</title>
        <authorList>
            <person name="Spang A."/>
            <person name="Saw J.H."/>
            <person name="Jorgensen S.L."/>
            <person name="Zaremba-Niedzwiedzka K."/>
            <person name="Martijn J."/>
            <person name="Lind A.E."/>
            <person name="van Eijk R."/>
            <person name="Schleper C."/>
            <person name="Guy L."/>
            <person name="Ettema T.J."/>
        </authorList>
    </citation>
    <scope>NUCLEOTIDE SEQUENCE</scope>
</reference>
<proteinExistence type="predicted"/>
<dbReference type="GO" id="GO:0003824">
    <property type="term" value="F:catalytic activity"/>
    <property type="evidence" value="ECO:0007669"/>
    <property type="project" value="InterPro"/>
</dbReference>
<feature type="domain" description="IMP dehydrogenase/GMP reductase" evidence="1">
    <location>
        <begin position="4"/>
        <end position="64"/>
    </location>
</feature>
<protein>
    <recommendedName>
        <fullName evidence="1">IMP dehydrogenase/GMP reductase domain-containing protein</fullName>
    </recommendedName>
</protein>
<name>A0A0F8XWJ7_9ZZZZ</name>
<dbReference type="InterPro" id="IPR013785">
    <property type="entry name" value="Aldolase_TIM"/>
</dbReference>
<dbReference type="Gene3D" id="3.20.20.70">
    <property type="entry name" value="Aldolase class I"/>
    <property type="match status" value="1"/>
</dbReference>
<dbReference type="SUPFAM" id="SSF51412">
    <property type="entry name" value="Inosine monophosphate dehydrogenase (IMPDH)"/>
    <property type="match status" value="1"/>
</dbReference>